<dbReference type="STRING" id="29542.A6070_06135"/>
<feature type="domain" description="Glycosyltransferase subfamily 4-like N-terminal" evidence="2">
    <location>
        <begin position="13"/>
        <end position="173"/>
    </location>
</feature>
<protein>
    <recommendedName>
        <fullName evidence="5">Glycosyl transferase group 1</fullName>
    </recommendedName>
</protein>
<evidence type="ECO:0000259" key="1">
    <source>
        <dbReference type="Pfam" id="PF00534"/>
    </source>
</evidence>
<gene>
    <name evidence="3" type="ORF">A7E75_12100</name>
</gene>
<feature type="domain" description="Glycosyl transferase family 1" evidence="1">
    <location>
        <begin position="189"/>
        <end position="327"/>
    </location>
</feature>
<dbReference type="GO" id="GO:0016757">
    <property type="term" value="F:glycosyltransferase activity"/>
    <property type="evidence" value="ECO:0007669"/>
    <property type="project" value="InterPro"/>
</dbReference>
<evidence type="ECO:0000259" key="2">
    <source>
        <dbReference type="Pfam" id="PF13439"/>
    </source>
</evidence>
<reference evidence="3 4" key="1">
    <citation type="journal article" date="2017" name="Genome Announc.">
        <title>Complete Genome Sequences of Two Acetylene-Fermenting Pelobacter acetylenicus Strains.</title>
        <authorList>
            <person name="Sutton J.M."/>
            <person name="Baesman S.M."/>
            <person name="Fierst J.L."/>
            <person name="Poret-Peterson A.T."/>
            <person name="Oremland R.S."/>
            <person name="Dunlap D.S."/>
            <person name="Akob D.M."/>
        </authorList>
    </citation>
    <scope>NUCLEOTIDE SEQUENCE [LARGE SCALE GENOMIC DNA]</scope>
    <source>
        <strain evidence="3 4">DSM 3247</strain>
    </source>
</reference>
<dbReference type="CDD" id="cd03811">
    <property type="entry name" value="GT4_GT28_WabH-like"/>
    <property type="match status" value="1"/>
</dbReference>
<dbReference type="PANTHER" id="PTHR12526">
    <property type="entry name" value="GLYCOSYLTRANSFERASE"/>
    <property type="match status" value="1"/>
</dbReference>
<dbReference type="RefSeq" id="WP_072287513.1">
    <property type="nucleotide sequence ID" value="NZ_CP015518.1"/>
</dbReference>
<dbReference type="EMBL" id="CP015518">
    <property type="protein sequence ID" value="APG25671.1"/>
    <property type="molecule type" value="Genomic_DNA"/>
</dbReference>
<dbReference type="Pfam" id="PF13439">
    <property type="entry name" value="Glyco_transf_4"/>
    <property type="match status" value="1"/>
</dbReference>
<dbReference type="SUPFAM" id="SSF53756">
    <property type="entry name" value="UDP-Glycosyltransferase/glycogen phosphorylase"/>
    <property type="match status" value="1"/>
</dbReference>
<dbReference type="AlphaFoldDB" id="A0A1L3GIB8"/>
<sequence>MKKIAFLVPTLRFGGGERVAINLINGISDLECYEVSVIVYDSQIDYDLNLGIEVISLNEKTDLKNKISRFCSFFRKSIKVDKILKKKEIDIAISVMSSMNILLLLARHNCHKIVTEHNILMSKTVDDFITILLKKILYRKANHVVAVSSGVKESLLKYVKGILVHVIYNPLELNLIRKLSEEKLNCDLGKYIVGVGRLHRQKGFDLLIKAFSLVGDHELKLVLVGEGEEKKKLYNLCVELGVEDRVLFKGFSRNPYKYMRNAKCFVLSSRWEGFGLVLAEALASKTKVVAFNCKSGPSEILDNGKYGILVEPGNVNQLSKCIAKLIYEDTSITILDNENAVSRFDMYKVVGQYAKLLIS</sequence>
<dbReference type="InterPro" id="IPR028098">
    <property type="entry name" value="Glyco_trans_4-like_N"/>
</dbReference>
<dbReference type="InterPro" id="IPR001296">
    <property type="entry name" value="Glyco_trans_1"/>
</dbReference>
<organism evidence="3 4">
    <name type="scientific">Syntrophotalea acetylenica</name>
    <name type="common">Pelobacter acetylenicus</name>
    <dbReference type="NCBI Taxonomy" id="29542"/>
    <lineage>
        <taxon>Bacteria</taxon>
        <taxon>Pseudomonadati</taxon>
        <taxon>Thermodesulfobacteriota</taxon>
        <taxon>Desulfuromonadia</taxon>
        <taxon>Desulfuromonadales</taxon>
        <taxon>Syntrophotaleaceae</taxon>
        <taxon>Syntrophotalea</taxon>
    </lineage>
</organism>
<evidence type="ECO:0000313" key="3">
    <source>
        <dbReference type="EMBL" id="APG25671.1"/>
    </source>
</evidence>
<dbReference type="Gene3D" id="3.40.50.2000">
    <property type="entry name" value="Glycogen Phosphorylase B"/>
    <property type="match status" value="2"/>
</dbReference>
<evidence type="ECO:0008006" key="5">
    <source>
        <dbReference type="Google" id="ProtNLM"/>
    </source>
</evidence>
<dbReference type="Pfam" id="PF00534">
    <property type="entry name" value="Glycos_transf_1"/>
    <property type="match status" value="1"/>
</dbReference>
<accession>A0A1L3GIB8</accession>
<evidence type="ECO:0000313" key="4">
    <source>
        <dbReference type="Proteomes" id="UP000182264"/>
    </source>
</evidence>
<dbReference type="Proteomes" id="UP000182264">
    <property type="component" value="Chromosome"/>
</dbReference>
<keyword evidence="4" id="KW-1185">Reference proteome</keyword>
<dbReference type="PANTHER" id="PTHR12526:SF630">
    <property type="entry name" value="GLYCOSYLTRANSFERASE"/>
    <property type="match status" value="1"/>
</dbReference>
<name>A0A1L3GIB8_SYNAC</name>
<proteinExistence type="predicted"/>